<evidence type="ECO:0000313" key="6">
    <source>
        <dbReference type="Proteomes" id="UP001225356"/>
    </source>
</evidence>
<dbReference type="PANTHER" id="PTHR43792">
    <property type="entry name" value="GNAT FAMILY, PUTATIVE (AFU_ORTHOLOGUE AFUA_3G00765)-RELATED-RELATED"/>
    <property type="match status" value="1"/>
</dbReference>
<dbReference type="RefSeq" id="WP_307564920.1">
    <property type="nucleotide sequence ID" value="NZ_JAUSQU010000001.1"/>
</dbReference>
<proteinExistence type="inferred from homology"/>
<reference evidence="5 6" key="1">
    <citation type="submission" date="2023-07" db="EMBL/GenBank/DDBJ databases">
        <title>Sequencing the genomes of 1000 actinobacteria strains.</title>
        <authorList>
            <person name="Klenk H.-P."/>
        </authorList>
    </citation>
    <scope>NUCLEOTIDE SEQUENCE [LARGE SCALE GENOMIC DNA]</scope>
    <source>
        <strain evidence="5 6">DSM 46740</strain>
    </source>
</reference>
<dbReference type="PROSITE" id="PS51186">
    <property type="entry name" value="GNAT"/>
    <property type="match status" value="1"/>
</dbReference>
<dbReference type="InterPro" id="IPR000182">
    <property type="entry name" value="GNAT_dom"/>
</dbReference>
<sequence length="172" mass="18896">MSTSDVTSLTGYGIVLRHWTEHDTPVMVELFDTPDIGHRTPLPSPFDMAAAREYLQMIQSAQASGRRLHLAITVDGRHPRGEVLLNLKTGSIGYGLGATYRGQGLVSRAVRLITDHAHRSLAMPNVFAQIEPDNHASIAVVRGAGFRLTDEAPEQVTDKGRTYELLTWVHTA</sequence>
<gene>
    <name evidence="5" type="ORF">J2853_007085</name>
</gene>
<dbReference type="Gene3D" id="3.40.630.30">
    <property type="match status" value="1"/>
</dbReference>
<evidence type="ECO:0000259" key="4">
    <source>
        <dbReference type="PROSITE" id="PS51186"/>
    </source>
</evidence>
<dbReference type="InterPro" id="IPR051531">
    <property type="entry name" value="N-acetyltransferase"/>
</dbReference>
<name>A0ABT9QMC3_9ACTN</name>
<keyword evidence="2" id="KW-0012">Acyltransferase</keyword>
<dbReference type="InterPro" id="IPR016181">
    <property type="entry name" value="Acyl_CoA_acyltransferase"/>
</dbReference>
<comment type="caution">
    <text evidence="5">The sequence shown here is derived from an EMBL/GenBank/DDBJ whole genome shotgun (WGS) entry which is preliminary data.</text>
</comment>
<dbReference type="PANTHER" id="PTHR43792:SF8">
    <property type="entry name" value="[RIBOSOMAL PROTEIN US5]-ALANINE N-ACETYLTRANSFERASE"/>
    <property type="match status" value="1"/>
</dbReference>
<dbReference type="SUPFAM" id="SSF55729">
    <property type="entry name" value="Acyl-CoA N-acyltransferases (Nat)"/>
    <property type="match status" value="1"/>
</dbReference>
<accession>A0ABT9QMC3</accession>
<keyword evidence="1" id="KW-0808">Transferase</keyword>
<evidence type="ECO:0000256" key="3">
    <source>
        <dbReference type="ARBA" id="ARBA00038502"/>
    </source>
</evidence>
<evidence type="ECO:0000256" key="2">
    <source>
        <dbReference type="ARBA" id="ARBA00023315"/>
    </source>
</evidence>
<organism evidence="5 6">
    <name type="scientific">Streptosporangium lutulentum</name>
    <dbReference type="NCBI Taxonomy" id="1461250"/>
    <lineage>
        <taxon>Bacteria</taxon>
        <taxon>Bacillati</taxon>
        <taxon>Actinomycetota</taxon>
        <taxon>Actinomycetes</taxon>
        <taxon>Streptosporangiales</taxon>
        <taxon>Streptosporangiaceae</taxon>
        <taxon>Streptosporangium</taxon>
    </lineage>
</organism>
<evidence type="ECO:0000256" key="1">
    <source>
        <dbReference type="ARBA" id="ARBA00022679"/>
    </source>
</evidence>
<protein>
    <submittedName>
        <fullName evidence="5">RimJ/RimL family protein N-acetyltransferase</fullName>
    </submittedName>
</protein>
<evidence type="ECO:0000313" key="5">
    <source>
        <dbReference type="EMBL" id="MDP9847874.1"/>
    </source>
</evidence>
<dbReference type="Pfam" id="PF13302">
    <property type="entry name" value="Acetyltransf_3"/>
    <property type="match status" value="1"/>
</dbReference>
<comment type="similarity">
    <text evidence="3">Belongs to the acetyltransferase family. RimJ subfamily.</text>
</comment>
<keyword evidence="6" id="KW-1185">Reference proteome</keyword>
<dbReference type="EMBL" id="JAUSQU010000001">
    <property type="protein sequence ID" value="MDP9847874.1"/>
    <property type="molecule type" value="Genomic_DNA"/>
</dbReference>
<feature type="domain" description="N-acetyltransferase" evidence="4">
    <location>
        <begin position="14"/>
        <end position="169"/>
    </location>
</feature>
<dbReference type="Proteomes" id="UP001225356">
    <property type="component" value="Unassembled WGS sequence"/>
</dbReference>